<comment type="caution">
    <text evidence="1">The sequence shown here is derived from an EMBL/GenBank/DDBJ whole genome shotgun (WGS) entry which is preliminary data.</text>
</comment>
<dbReference type="Pfam" id="PF21826">
    <property type="entry name" value="DUF6887"/>
    <property type="match status" value="1"/>
</dbReference>
<dbReference type="Proteomes" id="UP000183940">
    <property type="component" value="Unassembled WGS sequence"/>
</dbReference>
<gene>
    <name evidence="1" type="ORF">BI308_19750</name>
</gene>
<accession>A0A1L9QME1</accession>
<dbReference type="EMBL" id="MLAW01000043">
    <property type="protein sequence ID" value="OJJ22255.1"/>
    <property type="molecule type" value="Genomic_DNA"/>
</dbReference>
<evidence type="ECO:0000313" key="2">
    <source>
        <dbReference type="Proteomes" id="UP000183940"/>
    </source>
</evidence>
<dbReference type="InterPro" id="IPR054053">
    <property type="entry name" value="DUF6887"/>
</dbReference>
<protein>
    <submittedName>
        <fullName evidence="1">Uncharacterized protein</fullName>
    </submittedName>
</protein>
<proteinExistence type="predicted"/>
<name>A0A1L9QME1_9CYAN</name>
<reference evidence="1" key="1">
    <citation type="submission" date="2016-10" db="EMBL/GenBank/DDBJ databases">
        <title>CRISPR-Cas defence system in Roseofilum reptotaenium: evidence of a bacteriophage-cyanobacterium arms race in the coral black band disease.</title>
        <authorList>
            <person name="Buerger P."/>
            <person name="Wood-Charlson E.M."/>
            <person name="Weynberg K.D."/>
            <person name="Willis B."/>
            <person name="Van Oppen M.J."/>
        </authorList>
    </citation>
    <scope>NUCLEOTIDE SEQUENCE [LARGE SCALE GENOMIC DNA]</scope>
    <source>
        <strain evidence="1">AO1-A</strain>
    </source>
</reference>
<sequence>MQSILRQCSDDELKRYFLSNREDKMAFQAYLDRFNQRPKSLIASPNDPNFDAKIQSAIREKLKTLESN</sequence>
<keyword evidence="2" id="KW-1185">Reference proteome</keyword>
<organism evidence="1 2">
    <name type="scientific">Roseofilum reptotaenium AO1-A</name>
    <dbReference type="NCBI Taxonomy" id="1925591"/>
    <lineage>
        <taxon>Bacteria</taxon>
        <taxon>Bacillati</taxon>
        <taxon>Cyanobacteriota</taxon>
        <taxon>Cyanophyceae</taxon>
        <taxon>Desertifilales</taxon>
        <taxon>Desertifilaceae</taxon>
        <taxon>Roseofilum</taxon>
    </lineage>
</organism>
<evidence type="ECO:0000313" key="1">
    <source>
        <dbReference type="EMBL" id="OJJ22255.1"/>
    </source>
</evidence>
<dbReference type="AlphaFoldDB" id="A0A1L9QME1"/>